<evidence type="ECO:0000256" key="2">
    <source>
        <dbReference type="ARBA" id="ARBA00004524"/>
    </source>
</evidence>
<comment type="cofactor">
    <cofactor evidence="1">
        <name>heme</name>
        <dbReference type="ChEBI" id="CHEBI:30413"/>
    </cofactor>
</comment>
<evidence type="ECO:0000256" key="11">
    <source>
        <dbReference type="ARBA" id="ARBA00023033"/>
    </source>
</evidence>
<dbReference type="InterPro" id="IPR050476">
    <property type="entry name" value="Insect_CytP450_Detox"/>
</dbReference>
<dbReference type="VEuPathDB" id="VectorBase:LLOJ002239"/>
<evidence type="ECO:0000256" key="1">
    <source>
        <dbReference type="ARBA" id="ARBA00001971"/>
    </source>
</evidence>
<dbReference type="SUPFAM" id="SSF48264">
    <property type="entry name" value="Cytochrome P450"/>
    <property type="match status" value="1"/>
</dbReference>
<evidence type="ECO:0000256" key="7">
    <source>
        <dbReference type="ARBA" id="ARBA00022824"/>
    </source>
</evidence>
<keyword evidence="8" id="KW-0492">Microsome</keyword>
<dbReference type="GO" id="GO:0004497">
    <property type="term" value="F:monooxygenase activity"/>
    <property type="evidence" value="ECO:0007669"/>
    <property type="project" value="UniProtKB-KW"/>
</dbReference>
<evidence type="ECO:0000256" key="5">
    <source>
        <dbReference type="ARBA" id="ARBA00022617"/>
    </source>
</evidence>
<feature type="transmembrane region" description="Helical" evidence="13">
    <location>
        <begin position="46"/>
        <end position="66"/>
    </location>
</feature>
<accession>A0A1B0CD19</accession>
<dbReference type="VEuPathDB" id="VectorBase:LLONM1_010935"/>
<comment type="similarity">
    <text evidence="4">Belongs to the cytochrome P450 family.</text>
</comment>
<protein>
    <recommendedName>
        <fullName evidence="16">Cytochrome</fullName>
    </recommendedName>
</protein>
<dbReference type="PANTHER" id="PTHR24292">
    <property type="entry name" value="CYTOCHROME P450"/>
    <property type="match status" value="1"/>
</dbReference>
<evidence type="ECO:0000256" key="6">
    <source>
        <dbReference type="ARBA" id="ARBA00022723"/>
    </source>
</evidence>
<keyword evidence="7" id="KW-0256">Endoplasmic reticulum</keyword>
<dbReference type="GO" id="GO:0016705">
    <property type="term" value="F:oxidoreductase activity, acting on paired donors, with incorporation or reduction of molecular oxygen"/>
    <property type="evidence" value="ECO:0007669"/>
    <property type="project" value="InterPro"/>
</dbReference>
<evidence type="ECO:0000256" key="9">
    <source>
        <dbReference type="ARBA" id="ARBA00023002"/>
    </source>
</evidence>
<comment type="subcellular location">
    <subcellularLocation>
        <location evidence="3">Endoplasmic reticulum membrane</location>
    </subcellularLocation>
    <subcellularLocation>
        <location evidence="2">Microsome membrane</location>
    </subcellularLocation>
</comment>
<keyword evidence="13" id="KW-0812">Transmembrane</keyword>
<proteinExistence type="inferred from homology"/>
<organism evidence="14 15">
    <name type="scientific">Lutzomyia longipalpis</name>
    <name type="common">Sand fly</name>
    <dbReference type="NCBI Taxonomy" id="7200"/>
    <lineage>
        <taxon>Eukaryota</taxon>
        <taxon>Metazoa</taxon>
        <taxon>Ecdysozoa</taxon>
        <taxon>Arthropoda</taxon>
        <taxon>Hexapoda</taxon>
        <taxon>Insecta</taxon>
        <taxon>Pterygota</taxon>
        <taxon>Neoptera</taxon>
        <taxon>Endopterygota</taxon>
        <taxon>Diptera</taxon>
        <taxon>Nematocera</taxon>
        <taxon>Psychodoidea</taxon>
        <taxon>Psychodidae</taxon>
        <taxon>Lutzomyia</taxon>
        <taxon>Lutzomyia</taxon>
    </lineage>
</organism>
<dbReference type="GO" id="GO:0005506">
    <property type="term" value="F:iron ion binding"/>
    <property type="evidence" value="ECO:0007669"/>
    <property type="project" value="InterPro"/>
</dbReference>
<name>A0A1B0CD19_LUTLO</name>
<keyword evidence="15" id="KW-1185">Reference proteome</keyword>
<evidence type="ECO:0000256" key="4">
    <source>
        <dbReference type="ARBA" id="ARBA00010617"/>
    </source>
</evidence>
<sequence length="159" mass="18236">MDDQISATIALAAKLQQITPQSLPRAPFCVILHNTALFSHCPNLKMVVLVILLAFVAFLCLITWWWQVSCSSYWRVRGVPYIAGFPFIGALRGVVFFQKSVTELFLQLYNDAETKNEPIVGFYFFHKPSLLIRDPELIKRILVKDFNNFPDRFVVCVHA</sequence>
<dbReference type="EMBL" id="AJWK01007320">
    <property type="status" value="NOT_ANNOTATED_CDS"/>
    <property type="molecule type" value="Genomic_DNA"/>
</dbReference>
<dbReference type="AlphaFoldDB" id="A0A1B0CD19"/>
<keyword evidence="13" id="KW-1133">Transmembrane helix</keyword>
<evidence type="ECO:0000313" key="14">
    <source>
        <dbReference type="EnsemblMetazoa" id="LLOJ002239-PA"/>
    </source>
</evidence>
<feature type="transmembrane region" description="Helical" evidence="13">
    <location>
        <begin position="78"/>
        <end position="97"/>
    </location>
</feature>
<evidence type="ECO:0008006" key="16">
    <source>
        <dbReference type="Google" id="ProtNLM"/>
    </source>
</evidence>
<evidence type="ECO:0000256" key="13">
    <source>
        <dbReference type="SAM" id="Phobius"/>
    </source>
</evidence>
<evidence type="ECO:0000256" key="3">
    <source>
        <dbReference type="ARBA" id="ARBA00004586"/>
    </source>
</evidence>
<dbReference type="PANTHER" id="PTHR24292:SF45">
    <property type="entry name" value="CYTOCHROME P450 6G1-RELATED"/>
    <property type="match status" value="1"/>
</dbReference>
<dbReference type="GO" id="GO:0005789">
    <property type="term" value="C:endoplasmic reticulum membrane"/>
    <property type="evidence" value="ECO:0007669"/>
    <property type="project" value="UniProtKB-SubCell"/>
</dbReference>
<keyword evidence="6" id="KW-0479">Metal-binding</keyword>
<reference evidence="14" key="1">
    <citation type="submission" date="2020-05" db="UniProtKB">
        <authorList>
            <consortium name="EnsemblMetazoa"/>
        </authorList>
    </citation>
    <scope>IDENTIFICATION</scope>
    <source>
        <strain evidence="14">Jacobina</strain>
    </source>
</reference>
<dbReference type="GO" id="GO:0020037">
    <property type="term" value="F:heme binding"/>
    <property type="evidence" value="ECO:0007669"/>
    <property type="project" value="InterPro"/>
</dbReference>
<keyword evidence="10" id="KW-0408">Iron</keyword>
<dbReference type="Proteomes" id="UP000092461">
    <property type="component" value="Unassembled WGS sequence"/>
</dbReference>
<evidence type="ECO:0000256" key="10">
    <source>
        <dbReference type="ARBA" id="ARBA00023004"/>
    </source>
</evidence>
<evidence type="ECO:0000256" key="8">
    <source>
        <dbReference type="ARBA" id="ARBA00022848"/>
    </source>
</evidence>
<dbReference type="EnsemblMetazoa" id="LLOJ002239-RA">
    <property type="protein sequence ID" value="LLOJ002239-PA"/>
    <property type="gene ID" value="LLOJ002239"/>
</dbReference>
<evidence type="ECO:0000256" key="12">
    <source>
        <dbReference type="ARBA" id="ARBA00023136"/>
    </source>
</evidence>
<evidence type="ECO:0000313" key="15">
    <source>
        <dbReference type="Proteomes" id="UP000092461"/>
    </source>
</evidence>
<keyword evidence="9" id="KW-0560">Oxidoreductase</keyword>
<dbReference type="Gene3D" id="1.10.630.10">
    <property type="entry name" value="Cytochrome P450"/>
    <property type="match status" value="1"/>
</dbReference>
<keyword evidence="12 13" id="KW-0472">Membrane</keyword>
<keyword evidence="5" id="KW-0349">Heme</keyword>
<keyword evidence="11" id="KW-0503">Monooxygenase</keyword>
<dbReference type="InterPro" id="IPR036396">
    <property type="entry name" value="Cyt_P450_sf"/>
</dbReference>